<keyword evidence="3" id="KW-1185">Reference proteome</keyword>
<dbReference type="AlphaFoldDB" id="A0A5C5FXF2"/>
<sequence length="332" mass="37111">MSRTQQRLPLDYERIFKAVRSAAQAFVSAGLRADPRAGPHLEQQRRRFLVDMVGHAEPEYAGQPEGQIGPTWWAMWPPSQQNQFLEDVLELRKRYFEDGLADPLHATLPPASTVGELYACSQTLDHMQTWFGRVVWLVLHIVNLRDDLAFSHATHQWFQLAVLRRVSPREFNKQPFHSRAAVVRAFTQLLMSMQRAQRQGQVLPPSRSLPCRAPTRSLRRCGRWCGTSVTRALDRVWRGDSSARQTLAKQRRPCSAFTAGPTSRTSPAHEHSSPSLVQTLPRSVSTAAARSTASRMAAVSDACSARGSRRCTRGGSRGTEQGALGSAQHAMH</sequence>
<protein>
    <submittedName>
        <fullName evidence="2">Uncharacterized protein</fullName>
    </submittedName>
</protein>
<gene>
    <name evidence="2" type="ORF">DMC30DRAFT_200970</name>
</gene>
<accession>A0A5C5FXF2</accession>
<evidence type="ECO:0000256" key="1">
    <source>
        <dbReference type="SAM" id="MobiDB-lite"/>
    </source>
</evidence>
<proteinExistence type="predicted"/>
<dbReference type="EMBL" id="SOZI01000043">
    <property type="protein sequence ID" value="TNY21448.1"/>
    <property type="molecule type" value="Genomic_DNA"/>
</dbReference>
<dbReference type="Proteomes" id="UP000311382">
    <property type="component" value="Unassembled WGS sequence"/>
</dbReference>
<reference evidence="2 3" key="1">
    <citation type="submission" date="2019-03" db="EMBL/GenBank/DDBJ databases">
        <title>Rhodosporidium diobovatum UCD-FST 08-225 genome sequencing, assembly, and annotation.</title>
        <authorList>
            <person name="Fakankun I.U."/>
            <person name="Fristensky B."/>
            <person name="Levin D.B."/>
        </authorList>
    </citation>
    <scope>NUCLEOTIDE SEQUENCE [LARGE SCALE GENOMIC DNA]</scope>
    <source>
        <strain evidence="2 3">UCD-FST 08-225</strain>
    </source>
</reference>
<evidence type="ECO:0000313" key="2">
    <source>
        <dbReference type="EMBL" id="TNY21448.1"/>
    </source>
</evidence>
<comment type="caution">
    <text evidence="2">The sequence shown here is derived from an EMBL/GenBank/DDBJ whole genome shotgun (WGS) entry which is preliminary data.</text>
</comment>
<name>A0A5C5FXF2_9BASI</name>
<organism evidence="2 3">
    <name type="scientific">Rhodotorula diobovata</name>
    <dbReference type="NCBI Taxonomy" id="5288"/>
    <lineage>
        <taxon>Eukaryota</taxon>
        <taxon>Fungi</taxon>
        <taxon>Dikarya</taxon>
        <taxon>Basidiomycota</taxon>
        <taxon>Pucciniomycotina</taxon>
        <taxon>Microbotryomycetes</taxon>
        <taxon>Sporidiobolales</taxon>
        <taxon>Sporidiobolaceae</taxon>
        <taxon>Rhodotorula</taxon>
    </lineage>
</organism>
<feature type="region of interest" description="Disordered" evidence="1">
    <location>
        <begin position="305"/>
        <end position="332"/>
    </location>
</feature>
<feature type="region of interest" description="Disordered" evidence="1">
    <location>
        <begin position="240"/>
        <end position="282"/>
    </location>
</feature>
<evidence type="ECO:0000313" key="3">
    <source>
        <dbReference type="Proteomes" id="UP000311382"/>
    </source>
</evidence>